<organism evidence="1 2">
    <name type="scientific">Araneus ventricosus</name>
    <name type="common">Orbweaver spider</name>
    <name type="synonym">Epeira ventricosa</name>
    <dbReference type="NCBI Taxonomy" id="182803"/>
    <lineage>
        <taxon>Eukaryota</taxon>
        <taxon>Metazoa</taxon>
        <taxon>Ecdysozoa</taxon>
        <taxon>Arthropoda</taxon>
        <taxon>Chelicerata</taxon>
        <taxon>Arachnida</taxon>
        <taxon>Araneae</taxon>
        <taxon>Araneomorphae</taxon>
        <taxon>Entelegynae</taxon>
        <taxon>Araneoidea</taxon>
        <taxon>Araneidae</taxon>
        <taxon>Araneus</taxon>
    </lineage>
</organism>
<gene>
    <name evidence="1" type="ORF">AVEN_103693_1</name>
</gene>
<proteinExistence type="predicted"/>
<keyword evidence="2" id="KW-1185">Reference proteome</keyword>
<evidence type="ECO:0000313" key="1">
    <source>
        <dbReference type="EMBL" id="GBN77442.1"/>
    </source>
</evidence>
<dbReference type="EMBL" id="BGPR01017845">
    <property type="protein sequence ID" value="GBN77442.1"/>
    <property type="molecule type" value="Genomic_DNA"/>
</dbReference>
<protein>
    <submittedName>
        <fullName evidence="1">Uncharacterized protein</fullName>
    </submittedName>
</protein>
<dbReference type="AlphaFoldDB" id="A0A4Y2RNQ0"/>
<accession>A0A4Y2RNQ0</accession>
<sequence length="128" mass="14499">MSVLTLSISMHQNLNFLEVLLPFCTLPVVDDEFQQGPFSRTQKLYHSSYFASICQAIRYQIRRCLHPPMDFGPIPRNEVHVPVPLECCDRLSSLVRDLILSNSGINLCSRQSSLLPSFLFLSGTVVSR</sequence>
<name>A0A4Y2RNQ0_ARAVE</name>
<reference evidence="1 2" key="1">
    <citation type="journal article" date="2019" name="Sci. Rep.">
        <title>Orb-weaving spider Araneus ventricosus genome elucidates the spidroin gene catalogue.</title>
        <authorList>
            <person name="Kono N."/>
            <person name="Nakamura H."/>
            <person name="Ohtoshi R."/>
            <person name="Moran D.A.P."/>
            <person name="Shinohara A."/>
            <person name="Yoshida Y."/>
            <person name="Fujiwara M."/>
            <person name="Mori M."/>
            <person name="Tomita M."/>
            <person name="Arakawa K."/>
        </authorList>
    </citation>
    <scope>NUCLEOTIDE SEQUENCE [LARGE SCALE GENOMIC DNA]</scope>
</reference>
<evidence type="ECO:0000313" key="2">
    <source>
        <dbReference type="Proteomes" id="UP000499080"/>
    </source>
</evidence>
<dbReference type="Proteomes" id="UP000499080">
    <property type="component" value="Unassembled WGS sequence"/>
</dbReference>
<comment type="caution">
    <text evidence="1">The sequence shown here is derived from an EMBL/GenBank/DDBJ whole genome shotgun (WGS) entry which is preliminary data.</text>
</comment>